<comment type="similarity">
    <text evidence="2 3">Belongs to the small heat shock protein (HSP20) family.</text>
</comment>
<proteinExistence type="inferred from homology"/>
<dbReference type="STRING" id="658196.A0A397S958"/>
<dbReference type="CDD" id="cd06464">
    <property type="entry name" value="ACD_sHsps-like"/>
    <property type="match status" value="1"/>
</dbReference>
<protein>
    <submittedName>
        <fullName evidence="5">HSP20-like chaperone</fullName>
    </submittedName>
</protein>
<keyword evidence="1" id="KW-0346">Stress response</keyword>
<gene>
    <name evidence="5" type="ORF">C1645_716436</name>
</gene>
<feature type="domain" description="SHSP" evidence="4">
    <location>
        <begin position="13"/>
        <end position="112"/>
    </location>
</feature>
<dbReference type="InterPro" id="IPR031107">
    <property type="entry name" value="Small_HSP"/>
</dbReference>
<evidence type="ECO:0000313" key="6">
    <source>
        <dbReference type="Proteomes" id="UP000265703"/>
    </source>
</evidence>
<evidence type="ECO:0000256" key="1">
    <source>
        <dbReference type="ARBA" id="ARBA00023016"/>
    </source>
</evidence>
<dbReference type="Proteomes" id="UP000265703">
    <property type="component" value="Unassembled WGS sequence"/>
</dbReference>
<name>A0A397S958_9GLOM</name>
<organism evidence="5 6">
    <name type="scientific">Glomus cerebriforme</name>
    <dbReference type="NCBI Taxonomy" id="658196"/>
    <lineage>
        <taxon>Eukaryota</taxon>
        <taxon>Fungi</taxon>
        <taxon>Fungi incertae sedis</taxon>
        <taxon>Mucoromycota</taxon>
        <taxon>Glomeromycotina</taxon>
        <taxon>Glomeromycetes</taxon>
        <taxon>Glomerales</taxon>
        <taxon>Glomeraceae</taxon>
        <taxon>Glomus</taxon>
    </lineage>
</organism>
<evidence type="ECO:0000256" key="3">
    <source>
        <dbReference type="RuleBase" id="RU003616"/>
    </source>
</evidence>
<dbReference type="SUPFAM" id="SSF49764">
    <property type="entry name" value="HSP20-like chaperones"/>
    <property type="match status" value="1"/>
</dbReference>
<keyword evidence="6" id="KW-1185">Reference proteome</keyword>
<feature type="non-terminal residue" evidence="5">
    <location>
        <position position="1"/>
    </location>
</feature>
<dbReference type="AlphaFoldDB" id="A0A397S958"/>
<dbReference type="InterPro" id="IPR008978">
    <property type="entry name" value="HSP20-like_chaperone"/>
</dbReference>
<feature type="non-terminal residue" evidence="5">
    <location>
        <position position="112"/>
    </location>
</feature>
<sequence>NINNFFENFIGNDNICPNLVPLDIHETDKELIVNAELPGLNKDQINVDIRDNTLIISGETKKDEKFKEGNALVQERCYGSFTRGILLPSNVKGDNITAKFENGLLKLKLPKS</sequence>
<accession>A0A397S958</accession>
<dbReference type="OrthoDB" id="1431247at2759"/>
<evidence type="ECO:0000256" key="2">
    <source>
        <dbReference type="PROSITE-ProRule" id="PRU00285"/>
    </source>
</evidence>
<dbReference type="Gene3D" id="2.60.40.790">
    <property type="match status" value="1"/>
</dbReference>
<evidence type="ECO:0000313" key="5">
    <source>
        <dbReference type="EMBL" id="RIA82873.1"/>
    </source>
</evidence>
<evidence type="ECO:0000259" key="4">
    <source>
        <dbReference type="PROSITE" id="PS01031"/>
    </source>
</evidence>
<dbReference type="Pfam" id="PF00011">
    <property type="entry name" value="HSP20"/>
    <property type="match status" value="1"/>
</dbReference>
<dbReference type="EMBL" id="QKYT01000622">
    <property type="protein sequence ID" value="RIA82873.1"/>
    <property type="molecule type" value="Genomic_DNA"/>
</dbReference>
<comment type="caution">
    <text evidence="5">The sequence shown here is derived from an EMBL/GenBank/DDBJ whole genome shotgun (WGS) entry which is preliminary data.</text>
</comment>
<dbReference type="InterPro" id="IPR002068">
    <property type="entry name" value="A-crystallin/Hsp20_dom"/>
</dbReference>
<reference evidence="5 6" key="1">
    <citation type="submission" date="2018-06" db="EMBL/GenBank/DDBJ databases">
        <title>Comparative genomics reveals the genomic features of Rhizophagus irregularis, R. cerebriforme, R. diaphanum and Gigaspora rosea, and their symbiotic lifestyle signature.</title>
        <authorList>
            <person name="Morin E."/>
            <person name="San Clemente H."/>
            <person name="Chen E.C.H."/>
            <person name="De La Providencia I."/>
            <person name="Hainaut M."/>
            <person name="Kuo A."/>
            <person name="Kohler A."/>
            <person name="Murat C."/>
            <person name="Tang N."/>
            <person name="Roy S."/>
            <person name="Loubradou J."/>
            <person name="Henrissat B."/>
            <person name="Grigoriev I.V."/>
            <person name="Corradi N."/>
            <person name="Roux C."/>
            <person name="Martin F.M."/>
        </authorList>
    </citation>
    <scope>NUCLEOTIDE SEQUENCE [LARGE SCALE GENOMIC DNA]</scope>
    <source>
        <strain evidence="5 6">DAOM 227022</strain>
    </source>
</reference>
<dbReference type="PROSITE" id="PS01031">
    <property type="entry name" value="SHSP"/>
    <property type="match status" value="1"/>
</dbReference>
<dbReference type="PANTHER" id="PTHR11527">
    <property type="entry name" value="HEAT-SHOCK PROTEIN 20 FAMILY MEMBER"/>
    <property type="match status" value="1"/>
</dbReference>